<dbReference type="RefSeq" id="NP_001180220.1">
    <property type="nucleotide sequence ID" value="NM_001193291.1"/>
</dbReference>
<evidence type="ECO:0000313" key="6">
    <source>
        <dbReference type="EMBL" id="ADI80337.1"/>
    </source>
</evidence>
<accession>D8WUT6</accession>
<evidence type="ECO:0000256" key="2">
    <source>
        <dbReference type="ARBA" id="ARBA00008589"/>
    </source>
</evidence>
<comment type="subcellular location">
    <subcellularLocation>
        <location evidence="1">Secreted</location>
    </subcellularLocation>
</comment>
<evidence type="ECO:0000256" key="3">
    <source>
        <dbReference type="ARBA" id="ARBA00022525"/>
    </source>
</evidence>
<reference evidence="6" key="1">
    <citation type="submission" date="2009-12" db="EMBL/GenBank/DDBJ databases">
        <title>The primary structure of pig salivary statherin.</title>
        <authorList>
            <person name="Manconi B."/>
            <person name="Fanali C."/>
            <person name="Cabras T."/>
            <person name="Inzitari R."/>
            <person name="Patamia M."/>
            <person name="Scarano E."/>
            <person name="Fiorita A."/>
            <person name="Vitali A."/>
            <person name="Castagnola M."/>
            <person name="Messana I."/>
            <person name="Sanna M.T."/>
        </authorList>
    </citation>
    <scope>NUCLEOTIDE SEQUENCE</scope>
    <source>
        <tissue evidence="6">Parotid gland</tissue>
    </source>
</reference>
<protein>
    <submittedName>
        <fullName evidence="6">Statherin</fullName>
    </submittedName>
</protein>
<evidence type="ECO:0000256" key="4">
    <source>
        <dbReference type="ARBA" id="ARBA00022729"/>
    </source>
</evidence>
<dbReference type="AlphaFoldDB" id="D8WUT6"/>
<evidence type="ECO:0000256" key="1">
    <source>
        <dbReference type="ARBA" id="ARBA00004613"/>
    </source>
</evidence>
<keyword evidence="3" id="KW-0964">Secreted</keyword>
<feature type="signal peptide" evidence="5">
    <location>
        <begin position="1"/>
        <end position="19"/>
    </location>
</feature>
<sequence>MKLFIFAFIMALMFAMIKADSSDEKHHRKWQNREREHYGRNRPYYPYAPNYPAYPLNYPYA</sequence>
<dbReference type="InterPro" id="IPR030773">
    <property type="entry name" value="Histatin/statherin"/>
</dbReference>
<name>D8WUT6_PIG</name>
<dbReference type="GO" id="GO:0005576">
    <property type="term" value="C:extracellular region"/>
    <property type="evidence" value="ECO:0007669"/>
    <property type="project" value="UniProtKB-SubCell"/>
</dbReference>
<dbReference type="CTD" id="6779"/>
<keyword evidence="4 5" id="KW-0732">Signal</keyword>
<feature type="chain" id="PRO_5003125064" evidence="5">
    <location>
        <begin position="20"/>
        <end position="61"/>
    </location>
</feature>
<gene>
    <name evidence="6" type="primary">STATH</name>
</gene>
<dbReference type="GeneID" id="100499199"/>
<evidence type="ECO:0000256" key="5">
    <source>
        <dbReference type="SAM" id="SignalP"/>
    </source>
</evidence>
<proteinExistence type="evidence at transcript level"/>
<dbReference type="KEGG" id="ssc:100499199"/>
<dbReference type="PANTHER" id="PTHR15057">
    <property type="entry name" value="STATHERIN"/>
    <property type="match status" value="1"/>
</dbReference>
<comment type="similarity">
    <text evidence="2">Belongs to the histatin/statherin family.</text>
</comment>
<organism evidence="6">
    <name type="scientific">Sus scrofa</name>
    <name type="common">Pig</name>
    <dbReference type="NCBI Taxonomy" id="9823"/>
    <lineage>
        <taxon>Eukaryota</taxon>
        <taxon>Metazoa</taxon>
        <taxon>Chordata</taxon>
        <taxon>Craniata</taxon>
        <taxon>Vertebrata</taxon>
        <taxon>Euteleostomi</taxon>
        <taxon>Mammalia</taxon>
        <taxon>Eutheria</taxon>
        <taxon>Laurasiatheria</taxon>
        <taxon>Artiodactyla</taxon>
        <taxon>Suina</taxon>
        <taxon>Suidae</taxon>
        <taxon>Sus</taxon>
    </lineage>
</organism>
<dbReference type="PANTHER" id="PTHR15057:SF3">
    <property type="entry name" value="STATHERIN"/>
    <property type="match status" value="1"/>
</dbReference>
<dbReference type="EMBL" id="GU332640">
    <property type="protein sequence ID" value="ADI80337.1"/>
    <property type="molecule type" value="mRNA"/>
</dbReference>
<dbReference type="GO" id="GO:0042742">
    <property type="term" value="P:defense response to bacterium"/>
    <property type="evidence" value="ECO:0007669"/>
    <property type="project" value="InterPro"/>
</dbReference>